<dbReference type="Proteomes" id="UP000242231">
    <property type="component" value="Unassembled WGS sequence"/>
</dbReference>
<dbReference type="InterPro" id="IPR011008">
    <property type="entry name" value="Dimeric_a/b-barrel"/>
</dbReference>
<comment type="caution">
    <text evidence="1">The sequence shown here is derived from an EMBL/GenBank/DDBJ whole genome shotgun (WGS) entry which is preliminary data.</text>
</comment>
<dbReference type="GO" id="GO:0004497">
    <property type="term" value="F:monooxygenase activity"/>
    <property type="evidence" value="ECO:0007669"/>
    <property type="project" value="UniProtKB-KW"/>
</dbReference>
<dbReference type="OrthoDB" id="1440627at2"/>
<dbReference type="PANTHER" id="PTHR39169">
    <property type="match status" value="1"/>
</dbReference>
<evidence type="ECO:0000313" key="1">
    <source>
        <dbReference type="EMBL" id="PPL18584.1"/>
    </source>
</evidence>
<accession>A0A2P5TRW4</accession>
<evidence type="ECO:0000313" key="2">
    <source>
        <dbReference type="Proteomes" id="UP000242231"/>
    </source>
</evidence>
<reference evidence="2" key="1">
    <citation type="submission" date="2016-11" db="EMBL/GenBank/DDBJ databases">
        <authorList>
            <person name="Sisinthy S."/>
            <person name="Ara S."/>
            <person name="Gundlapally S.R."/>
        </authorList>
    </citation>
    <scope>NUCLEOTIDE SEQUENCE [LARGE SCALE GENOMIC DNA]</scope>
    <source>
        <strain evidence="2">V1-41</strain>
    </source>
</reference>
<dbReference type="InterPro" id="IPR014910">
    <property type="entry name" value="YdhR"/>
</dbReference>
<dbReference type="NCBIfam" id="NF008333">
    <property type="entry name" value="PRK11118.1"/>
    <property type="match status" value="1"/>
</dbReference>
<dbReference type="SUPFAM" id="SSF54909">
    <property type="entry name" value="Dimeric alpha+beta barrel"/>
    <property type="match status" value="1"/>
</dbReference>
<dbReference type="Gene3D" id="3.30.70.100">
    <property type="match status" value="1"/>
</dbReference>
<dbReference type="PANTHER" id="PTHR39169:SF1">
    <property type="entry name" value="MONOOXYGENASE YDHR-RELATED"/>
    <property type="match status" value="1"/>
</dbReference>
<protein>
    <submittedName>
        <fullName evidence="1">Monooxygenase</fullName>
    </submittedName>
</protein>
<dbReference type="AlphaFoldDB" id="A0A2P5TRW4"/>
<dbReference type="Pfam" id="PF08803">
    <property type="entry name" value="ydhR"/>
    <property type="match status" value="1"/>
</dbReference>
<keyword evidence="2" id="KW-1185">Reference proteome</keyword>
<keyword evidence="1" id="KW-0560">Oxidoreductase</keyword>
<gene>
    <name evidence="1" type="ORF">UN63_00275</name>
</gene>
<sequence>MPVLLQIDFKFPKEMMGDALTEGARELAHSINQEPGFISKTWTENAETGEAGGIYVFTDKALAEQYAQMHSQRVAAMGASDIRAKIFDINTTLTDINRGHYRT</sequence>
<dbReference type="EMBL" id="MPZM01000001">
    <property type="protein sequence ID" value="PPL18584.1"/>
    <property type="molecule type" value="Genomic_DNA"/>
</dbReference>
<proteinExistence type="predicted"/>
<keyword evidence="1" id="KW-0503">Monooxygenase</keyword>
<name>A0A2P5TRW4_9GAMM</name>
<organism evidence="1 2">
    <name type="scientific">Oceanisphaera arctica</name>
    <dbReference type="NCBI Taxonomy" id="641510"/>
    <lineage>
        <taxon>Bacteria</taxon>
        <taxon>Pseudomonadati</taxon>
        <taxon>Pseudomonadota</taxon>
        <taxon>Gammaproteobacteria</taxon>
        <taxon>Aeromonadales</taxon>
        <taxon>Aeromonadaceae</taxon>
        <taxon>Oceanisphaera</taxon>
    </lineage>
</organism>